<comment type="caution">
    <text evidence="2">The sequence shown here is derived from an EMBL/GenBank/DDBJ whole genome shotgun (WGS) entry which is preliminary data.</text>
</comment>
<dbReference type="Proteomes" id="UP000828390">
    <property type="component" value="Unassembled WGS sequence"/>
</dbReference>
<reference evidence="2" key="1">
    <citation type="journal article" date="2019" name="bioRxiv">
        <title>The Genome of the Zebra Mussel, Dreissena polymorpha: A Resource for Invasive Species Research.</title>
        <authorList>
            <person name="McCartney M.A."/>
            <person name="Auch B."/>
            <person name="Kono T."/>
            <person name="Mallez S."/>
            <person name="Zhang Y."/>
            <person name="Obille A."/>
            <person name="Becker A."/>
            <person name="Abrahante J.E."/>
            <person name="Garbe J."/>
            <person name="Badalamenti J.P."/>
            <person name="Herman A."/>
            <person name="Mangelson H."/>
            <person name="Liachko I."/>
            <person name="Sullivan S."/>
            <person name="Sone E.D."/>
            <person name="Koren S."/>
            <person name="Silverstein K.A.T."/>
            <person name="Beckman K.B."/>
            <person name="Gohl D.M."/>
        </authorList>
    </citation>
    <scope>NUCLEOTIDE SEQUENCE</scope>
    <source>
        <strain evidence="2">Duluth1</strain>
        <tissue evidence="2">Whole animal</tissue>
    </source>
</reference>
<evidence type="ECO:0000256" key="1">
    <source>
        <dbReference type="SAM" id="MobiDB-lite"/>
    </source>
</evidence>
<keyword evidence="3" id="KW-1185">Reference proteome</keyword>
<evidence type="ECO:0000313" key="2">
    <source>
        <dbReference type="EMBL" id="KAH3770409.1"/>
    </source>
</evidence>
<gene>
    <name evidence="2" type="ORF">DPMN_171696</name>
</gene>
<proteinExistence type="predicted"/>
<evidence type="ECO:0000313" key="3">
    <source>
        <dbReference type="Proteomes" id="UP000828390"/>
    </source>
</evidence>
<protein>
    <submittedName>
        <fullName evidence="2">Uncharacterized protein</fullName>
    </submittedName>
</protein>
<reference evidence="2" key="2">
    <citation type="submission" date="2020-11" db="EMBL/GenBank/DDBJ databases">
        <authorList>
            <person name="McCartney M.A."/>
            <person name="Auch B."/>
            <person name="Kono T."/>
            <person name="Mallez S."/>
            <person name="Becker A."/>
            <person name="Gohl D.M."/>
            <person name="Silverstein K.A.T."/>
            <person name="Koren S."/>
            <person name="Bechman K.B."/>
            <person name="Herman A."/>
            <person name="Abrahante J.E."/>
            <person name="Garbe J."/>
        </authorList>
    </citation>
    <scope>NUCLEOTIDE SEQUENCE</scope>
    <source>
        <strain evidence="2">Duluth1</strain>
        <tissue evidence="2">Whole animal</tissue>
    </source>
</reference>
<dbReference type="AlphaFoldDB" id="A0A9D4DYG6"/>
<organism evidence="2 3">
    <name type="scientific">Dreissena polymorpha</name>
    <name type="common">Zebra mussel</name>
    <name type="synonym">Mytilus polymorpha</name>
    <dbReference type="NCBI Taxonomy" id="45954"/>
    <lineage>
        <taxon>Eukaryota</taxon>
        <taxon>Metazoa</taxon>
        <taxon>Spiralia</taxon>
        <taxon>Lophotrochozoa</taxon>
        <taxon>Mollusca</taxon>
        <taxon>Bivalvia</taxon>
        <taxon>Autobranchia</taxon>
        <taxon>Heteroconchia</taxon>
        <taxon>Euheterodonta</taxon>
        <taxon>Imparidentia</taxon>
        <taxon>Neoheterodontei</taxon>
        <taxon>Myida</taxon>
        <taxon>Dreissenoidea</taxon>
        <taxon>Dreissenidae</taxon>
        <taxon>Dreissena</taxon>
    </lineage>
</organism>
<dbReference type="EMBL" id="JAIWYP010000009">
    <property type="protein sequence ID" value="KAH3770409.1"/>
    <property type="molecule type" value="Genomic_DNA"/>
</dbReference>
<sequence length="75" mass="8110">MADKKGSDGSGEDADTILSKTQLKQILWALKKSGDYVVLTKEKYASLQKPSLTTGTPGFRTHGPAGPRKTLNRGY</sequence>
<accession>A0A9D4DYG6</accession>
<name>A0A9D4DYG6_DREPO</name>
<feature type="region of interest" description="Disordered" evidence="1">
    <location>
        <begin position="49"/>
        <end position="75"/>
    </location>
</feature>